<sequence>MDGVKVPPPARTARRARRFDQPRATLALLLLSAAVFGASALKAAHVLPERAPHPSVWDGTPDGTR</sequence>
<keyword evidence="2" id="KW-1185">Reference proteome</keyword>
<evidence type="ECO:0000313" key="1">
    <source>
        <dbReference type="EMBL" id="GGJ80162.1"/>
    </source>
</evidence>
<dbReference type="Proteomes" id="UP000635726">
    <property type="component" value="Unassembled WGS sequence"/>
</dbReference>
<reference evidence="1" key="1">
    <citation type="journal article" date="2014" name="Int. J. Syst. Evol. Microbiol.">
        <title>Complete genome sequence of Corynebacterium casei LMG S-19264T (=DSM 44701T), isolated from a smear-ripened cheese.</title>
        <authorList>
            <consortium name="US DOE Joint Genome Institute (JGI-PGF)"/>
            <person name="Walter F."/>
            <person name="Albersmeier A."/>
            <person name="Kalinowski J."/>
            <person name="Ruckert C."/>
        </authorList>
    </citation>
    <scope>NUCLEOTIDE SEQUENCE</scope>
    <source>
        <strain evidence="1">JCM 14371</strain>
    </source>
</reference>
<accession>A0A917PIB7</accession>
<dbReference type="AlphaFoldDB" id="A0A917PIB7"/>
<name>A0A917PIB7_9DEIO</name>
<gene>
    <name evidence="1" type="ORF">GCM10008939_25090</name>
</gene>
<organism evidence="1 2">
    <name type="scientific">Deinococcus aquiradiocola</name>
    <dbReference type="NCBI Taxonomy" id="393059"/>
    <lineage>
        <taxon>Bacteria</taxon>
        <taxon>Thermotogati</taxon>
        <taxon>Deinococcota</taxon>
        <taxon>Deinococci</taxon>
        <taxon>Deinococcales</taxon>
        <taxon>Deinococcaceae</taxon>
        <taxon>Deinococcus</taxon>
    </lineage>
</organism>
<dbReference type="EMBL" id="BMOE01000008">
    <property type="protein sequence ID" value="GGJ80162.1"/>
    <property type="molecule type" value="Genomic_DNA"/>
</dbReference>
<reference evidence="1" key="2">
    <citation type="submission" date="2020-09" db="EMBL/GenBank/DDBJ databases">
        <authorList>
            <person name="Sun Q."/>
            <person name="Ohkuma M."/>
        </authorList>
    </citation>
    <scope>NUCLEOTIDE SEQUENCE</scope>
    <source>
        <strain evidence="1">JCM 14371</strain>
    </source>
</reference>
<evidence type="ECO:0000313" key="2">
    <source>
        <dbReference type="Proteomes" id="UP000635726"/>
    </source>
</evidence>
<comment type="caution">
    <text evidence="1">The sequence shown here is derived from an EMBL/GenBank/DDBJ whole genome shotgun (WGS) entry which is preliminary data.</text>
</comment>
<protein>
    <submittedName>
        <fullName evidence="1">Uncharacterized protein</fullName>
    </submittedName>
</protein>
<proteinExistence type="predicted"/>